<comment type="similarity">
    <text evidence="2">Belongs to the CIA30 family.</text>
</comment>
<dbReference type="GO" id="GO:0005739">
    <property type="term" value="C:mitochondrion"/>
    <property type="evidence" value="ECO:0007669"/>
    <property type="project" value="UniProtKB-SubCell"/>
</dbReference>
<name>A0A9W4XPB3_9PLEO</name>
<protein>
    <recommendedName>
        <fullName evidence="5">NADH:ubiquinone oxidoreductase intermediate-associated protein 30 domain-containing protein</fullName>
    </recommendedName>
</protein>
<evidence type="ECO:0000256" key="2">
    <source>
        <dbReference type="ARBA" id="ARBA00007884"/>
    </source>
</evidence>
<accession>A0A9W4XPB3</accession>
<keyword evidence="4" id="KW-0143">Chaperone</keyword>
<keyword evidence="7" id="KW-1185">Reference proteome</keyword>
<dbReference type="InterPro" id="IPR013857">
    <property type="entry name" value="NADH-UbQ_OxRdtase-assoc_prot30"/>
</dbReference>
<evidence type="ECO:0000313" key="6">
    <source>
        <dbReference type="EMBL" id="CAI6335825.1"/>
    </source>
</evidence>
<evidence type="ECO:0000256" key="1">
    <source>
        <dbReference type="ARBA" id="ARBA00004173"/>
    </source>
</evidence>
<dbReference type="AlphaFoldDB" id="A0A9W4XPB3"/>
<dbReference type="OrthoDB" id="42561at2759"/>
<dbReference type="InterPro" id="IPR039131">
    <property type="entry name" value="NDUFAF1"/>
</dbReference>
<dbReference type="PANTHER" id="PTHR13194:SF18">
    <property type="entry name" value="COMPLEX I INTERMEDIATE-ASSOCIATED PROTEIN 30, MITOCHONDRIAL"/>
    <property type="match status" value="1"/>
</dbReference>
<dbReference type="SUPFAM" id="SSF49785">
    <property type="entry name" value="Galactose-binding domain-like"/>
    <property type="match status" value="1"/>
</dbReference>
<comment type="subcellular location">
    <subcellularLocation>
        <location evidence="1">Mitochondrion</location>
    </subcellularLocation>
</comment>
<dbReference type="PANTHER" id="PTHR13194">
    <property type="entry name" value="COMPLEX I INTERMEDIATE-ASSOCIATED PROTEIN 30"/>
    <property type="match status" value="1"/>
</dbReference>
<feature type="domain" description="NADH:ubiquinone oxidoreductase intermediate-associated protein 30" evidence="5">
    <location>
        <begin position="82"/>
        <end position="256"/>
    </location>
</feature>
<proteinExistence type="inferred from homology"/>
<organism evidence="6 7">
    <name type="scientific">Periconia digitata</name>
    <dbReference type="NCBI Taxonomy" id="1303443"/>
    <lineage>
        <taxon>Eukaryota</taxon>
        <taxon>Fungi</taxon>
        <taxon>Dikarya</taxon>
        <taxon>Ascomycota</taxon>
        <taxon>Pezizomycotina</taxon>
        <taxon>Dothideomycetes</taxon>
        <taxon>Pleosporomycetidae</taxon>
        <taxon>Pleosporales</taxon>
        <taxon>Massarineae</taxon>
        <taxon>Periconiaceae</taxon>
        <taxon>Periconia</taxon>
    </lineage>
</organism>
<dbReference type="InterPro" id="IPR008979">
    <property type="entry name" value="Galactose-bd-like_sf"/>
</dbReference>
<dbReference type="Proteomes" id="UP001152607">
    <property type="component" value="Unassembled WGS sequence"/>
</dbReference>
<dbReference type="GO" id="GO:0006120">
    <property type="term" value="P:mitochondrial electron transport, NADH to ubiquinone"/>
    <property type="evidence" value="ECO:0007669"/>
    <property type="project" value="TreeGrafter"/>
</dbReference>
<dbReference type="GO" id="GO:0051082">
    <property type="term" value="F:unfolded protein binding"/>
    <property type="evidence" value="ECO:0007669"/>
    <property type="project" value="TreeGrafter"/>
</dbReference>
<sequence>MDSFDCNSPASSAQSVHAQLTFTACPRTRLNLHKLTTDMRPSPRCLAPGFFRRSLDEFKRLSNVALKFEAIKKPTKAFPLITFDSPDDLSACKRMSDKDIGGFSSAHLDFHPITHDAPSHARFYGEISTKLPADQPNVQRTGYAGWRTLDRGFTIFGKSLWDVNSYNYLAIHFKSDGRKYFVNVQTESIVPTDIHQHRLYTKTPGEWETLLIKWSEFVRTNHGQIVEPQREMLTQKVRTVGTALIDRIPGPYDLSISKVWATNGGSDDEILANVKGAVTGLPMSRLR</sequence>
<dbReference type="EMBL" id="CAOQHR010000006">
    <property type="protein sequence ID" value="CAI6335825.1"/>
    <property type="molecule type" value="Genomic_DNA"/>
</dbReference>
<evidence type="ECO:0000259" key="5">
    <source>
        <dbReference type="Pfam" id="PF08547"/>
    </source>
</evidence>
<evidence type="ECO:0000256" key="4">
    <source>
        <dbReference type="ARBA" id="ARBA00023186"/>
    </source>
</evidence>
<evidence type="ECO:0000256" key="3">
    <source>
        <dbReference type="ARBA" id="ARBA00023128"/>
    </source>
</evidence>
<reference evidence="6" key="1">
    <citation type="submission" date="2023-01" db="EMBL/GenBank/DDBJ databases">
        <authorList>
            <person name="Van Ghelder C."/>
            <person name="Rancurel C."/>
        </authorList>
    </citation>
    <scope>NUCLEOTIDE SEQUENCE</scope>
    <source>
        <strain evidence="6">CNCM I-4278</strain>
    </source>
</reference>
<keyword evidence="3" id="KW-0496">Mitochondrion</keyword>
<evidence type="ECO:0000313" key="7">
    <source>
        <dbReference type="Proteomes" id="UP001152607"/>
    </source>
</evidence>
<dbReference type="GO" id="GO:0010257">
    <property type="term" value="P:NADH dehydrogenase complex assembly"/>
    <property type="evidence" value="ECO:0007669"/>
    <property type="project" value="TreeGrafter"/>
</dbReference>
<dbReference type="Pfam" id="PF08547">
    <property type="entry name" value="CIA30"/>
    <property type="match status" value="1"/>
</dbReference>
<comment type="caution">
    <text evidence="6">The sequence shown here is derived from an EMBL/GenBank/DDBJ whole genome shotgun (WGS) entry which is preliminary data.</text>
</comment>
<gene>
    <name evidence="6" type="ORF">PDIGIT_LOCUS8911</name>
</gene>